<dbReference type="Pfam" id="PF16884">
    <property type="entry name" value="ADH_N_2"/>
    <property type="match status" value="1"/>
</dbReference>
<dbReference type="InterPro" id="IPR041694">
    <property type="entry name" value="ADH_N_2"/>
</dbReference>
<organism evidence="3 4">
    <name type="scientific">Marinibaculum pumilum</name>
    <dbReference type="NCBI Taxonomy" id="1766165"/>
    <lineage>
        <taxon>Bacteria</taxon>
        <taxon>Pseudomonadati</taxon>
        <taxon>Pseudomonadota</taxon>
        <taxon>Alphaproteobacteria</taxon>
        <taxon>Rhodospirillales</taxon>
        <taxon>Rhodospirillaceae</taxon>
        <taxon>Marinibaculum</taxon>
    </lineage>
</organism>
<dbReference type="Pfam" id="PF00107">
    <property type="entry name" value="ADH_zinc_N"/>
    <property type="match status" value="1"/>
</dbReference>
<evidence type="ECO:0000313" key="4">
    <source>
        <dbReference type="Proteomes" id="UP001595528"/>
    </source>
</evidence>
<reference evidence="4" key="1">
    <citation type="journal article" date="2019" name="Int. J. Syst. Evol. Microbiol.">
        <title>The Global Catalogue of Microorganisms (GCM) 10K type strain sequencing project: providing services to taxonomists for standard genome sequencing and annotation.</title>
        <authorList>
            <consortium name="The Broad Institute Genomics Platform"/>
            <consortium name="The Broad Institute Genome Sequencing Center for Infectious Disease"/>
            <person name="Wu L."/>
            <person name="Ma J."/>
        </authorList>
    </citation>
    <scope>NUCLEOTIDE SEQUENCE [LARGE SCALE GENOMIC DNA]</scope>
    <source>
        <strain evidence="4">KCTC 42964</strain>
    </source>
</reference>
<name>A0ABV7KWY1_9PROT</name>
<dbReference type="SMART" id="SM00829">
    <property type="entry name" value="PKS_ER"/>
    <property type="match status" value="1"/>
</dbReference>
<dbReference type="PANTHER" id="PTHR43205:SF7">
    <property type="entry name" value="PROSTAGLANDIN REDUCTASE 1"/>
    <property type="match status" value="1"/>
</dbReference>
<evidence type="ECO:0000259" key="2">
    <source>
        <dbReference type="SMART" id="SM00829"/>
    </source>
</evidence>
<evidence type="ECO:0000313" key="3">
    <source>
        <dbReference type="EMBL" id="MFC3226849.1"/>
    </source>
</evidence>
<dbReference type="EC" id="1.-.-.-" evidence="3"/>
<dbReference type="GO" id="GO:0016491">
    <property type="term" value="F:oxidoreductase activity"/>
    <property type="evidence" value="ECO:0007669"/>
    <property type="project" value="UniProtKB-KW"/>
</dbReference>
<evidence type="ECO:0000256" key="1">
    <source>
        <dbReference type="ARBA" id="ARBA00023002"/>
    </source>
</evidence>
<dbReference type="SUPFAM" id="SSF51735">
    <property type="entry name" value="NAD(P)-binding Rossmann-fold domains"/>
    <property type="match status" value="1"/>
</dbReference>
<dbReference type="SUPFAM" id="SSF50129">
    <property type="entry name" value="GroES-like"/>
    <property type="match status" value="1"/>
</dbReference>
<keyword evidence="4" id="KW-1185">Reference proteome</keyword>
<dbReference type="Gene3D" id="3.90.180.10">
    <property type="entry name" value="Medium-chain alcohol dehydrogenases, catalytic domain"/>
    <property type="match status" value="1"/>
</dbReference>
<feature type="domain" description="Enoyl reductase (ER)" evidence="2">
    <location>
        <begin position="20"/>
        <end position="335"/>
    </location>
</feature>
<dbReference type="InterPro" id="IPR011032">
    <property type="entry name" value="GroES-like_sf"/>
</dbReference>
<dbReference type="Proteomes" id="UP001595528">
    <property type="component" value="Unassembled WGS sequence"/>
</dbReference>
<dbReference type="Gene3D" id="3.40.50.720">
    <property type="entry name" value="NAD(P)-binding Rossmann-like Domain"/>
    <property type="match status" value="1"/>
</dbReference>
<dbReference type="InterPro" id="IPR036291">
    <property type="entry name" value="NAD(P)-bd_dom_sf"/>
</dbReference>
<dbReference type="InterPro" id="IPR013149">
    <property type="entry name" value="ADH-like_C"/>
</dbReference>
<sequence length="342" mass="36510">MSGETNRQWRLARRPVGDIGEGDLEFAQSPAPQAGPGQVRVRTLILSMDPTNRIWMSDAKQYMPPVKVGDVMRGVTLGVVDQSNADGYAPGDLVSGMWGWQDYATVDVAKMPLAKLPADRTLPLPGYVALVGGVGMTAYFGLLDIGRPQPGETLVVSAAAGAVGSLVGQIGKIKGCRVIGIAGSAEKCRWITEELGFDGAINYRDEDVGAALDRLAPDGIDIDFENVGGPIMGEIFARLRLNARIALCGLISQYNAEGPVQGPANFEQVLMQRATIKGFIILDYAARFPEAMHDLIAWHAAGKIKYQTDIVQGLENAAATVKKLFEGGNTGKLMVQVADLPD</sequence>
<keyword evidence="1 3" id="KW-0560">Oxidoreductase</keyword>
<gene>
    <name evidence="3" type="ORF">ACFOGJ_06395</name>
</gene>
<proteinExistence type="predicted"/>
<dbReference type="CDD" id="cd05288">
    <property type="entry name" value="PGDH"/>
    <property type="match status" value="1"/>
</dbReference>
<dbReference type="InterPro" id="IPR020843">
    <property type="entry name" value="ER"/>
</dbReference>
<dbReference type="InterPro" id="IPR045010">
    <property type="entry name" value="MDR_fam"/>
</dbReference>
<dbReference type="RefSeq" id="WP_379898991.1">
    <property type="nucleotide sequence ID" value="NZ_JBHRTR010000017.1"/>
</dbReference>
<dbReference type="EMBL" id="JBHRTR010000017">
    <property type="protein sequence ID" value="MFC3226849.1"/>
    <property type="molecule type" value="Genomic_DNA"/>
</dbReference>
<dbReference type="PANTHER" id="PTHR43205">
    <property type="entry name" value="PROSTAGLANDIN REDUCTASE"/>
    <property type="match status" value="1"/>
</dbReference>
<protein>
    <submittedName>
        <fullName evidence="3">NADP-dependent oxidoreductase</fullName>
        <ecNumber evidence="3">1.-.-.-</ecNumber>
    </submittedName>
</protein>
<comment type="caution">
    <text evidence="3">The sequence shown here is derived from an EMBL/GenBank/DDBJ whole genome shotgun (WGS) entry which is preliminary data.</text>
</comment>
<accession>A0ABV7KWY1</accession>